<evidence type="ECO:0000313" key="2">
    <source>
        <dbReference type="EMBL" id="NNG37431.1"/>
    </source>
</evidence>
<dbReference type="PANTHER" id="PTHR36456">
    <property type="entry name" value="UPF0232 PROTEIN SCO3875"/>
    <property type="match status" value="1"/>
</dbReference>
<dbReference type="AlphaFoldDB" id="A0A849ADY8"/>
<dbReference type="EMBL" id="JABEND010000013">
    <property type="protein sequence ID" value="NNG37431.1"/>
    <property type="molecule type" value="Genomic_DNA"/>
</dbReference>
<evidence type="ECO:0000313" key="3">
    <source>
        <dbReference type="Proteomes" id="UP000562984"/>
    </source>
</evidence>
<dbReference type="Pfam" id="PF05258">
    <property type="entry name" value="DciA"/>
    <property type="match status" value="1"/>
</dbReference>
<dbReference type="Proteomes" id="UP000562984">
    <property type="component" value="Unassembled WGS sequence"/>
</dbReference>
<keyword evidence="3" id="KW-1185">Reference proteome</keyword>
<protein>
    <submittedName>
        <fullName evidence="2">DUF721 domain-containing protein</fullName>
    </submittedName>
</protein>
<accession>A0A849ADY8</accession>
<proteinExistence type="predicted"/>
<gene>
    <name evidence="2" type="ORF">HKD39_17335</name>
</gene>
<name>A0A849ADY8_9ACTN</name>
<dbReference type="RefSeq" id="WP_171201126.1">
    <property type="nucleotide sequence ID" value="NZ_JABEND010000013.1"/>
</dbReference>
<feature type="compositionally biased region" description="Low complexity" evidence="1">
    <location>
        <begin position="32"/>
        <end position="45"/>
    </location>
</feature>
<feature type="compositionally biased region" description="Basic and acidic residues" evidence="1">
    <location>
        <begin position="1"/>
        <end position="18"/>
    </location>
</feature>
<sequence>MGDRENSTPDGESEKRPETAASAPRPSDPARRALQAAMERAAARGPRARSPRGDGTSAGLQARLRRKRWAAAGPDRRDPQPLGLALRGFVKNSGAATDLTKANLLGRWADIVGPGIAEHATPVNLVDGELTVSCESTAWAAQLRMLSPQLLGTINDAVGRGAVKRIKATGPAAPSWRFGPRHIPGRGPRDTYG</sequence>
<reference evidence="2 3" key="1">
    <citation type="submission" date="2020-05" db="EMBL/GenBank/DDBJ databases">
        <title>Nakamurella sp. DB0629 isolated from air conditioner.</title>
        <authorList>
            <person name="Kim D.H."/>
            <person name="Kim D.-U."/>
        </authorList>
    </citation>
    <scope>NUCLEOTIDE SEQUENCE [LARGE SCALE GENOMIC DNA]</scope>
    <source>
        <strain evidence="2 3">DB0629</strain>
    </source>
</reference>
<dbReference type="InterPro" id="IPR007922">
    <property type="entry name" value="DciA-like"/>
</dbReference>
<feature type="region of interest" description="Disordered" evidence="1">
    <location>
        <begin position="1"/>
        <end position="62"/>
    </location>
</feature>
<feature type="region of interest" description="Disordered" evidence="1">
    <location>
        <begin position="170"/>
        <end position="193"/>
    </location>
</feature>
<evidence type="ECO:0000256" key="1">
    <source>
        <dbReference type="SAM" id="MobiDB-lite"/>
    </source>
</evidence>
<dbReference type="PANTHER" id="PTHR36456:SF1">
    <property type="entry name" value="UPF0232 PROTEIN SCO3875"/>
    <property type="match status" value="1"/>
</dbReference>
<comment type="caution">
    <text evidence="2">The sequence shown here is derived from an EMBL/GenBank/DDBJ whole genome shotgun (WGS) entry which is preliminary data.</text>
</comment>
<organism evidence="2 3">
    <name type="scientific">Nakamurella aerolata</name>
    <dbReference type="NCBI Taxonomy" id="1656892"/>
    <lineage>
        <taxon>Bacteria</taxon>
        <taxon>Bacillati</taxon>
        <taxon>Actinomycetota</taxon>
        <taxon>Actinomycetes</taxon>
        <taxon>Nakamurellales</taxon>
        <taxon>Nakamurellaceae</taxon>
        <taxon>Nakamurella</taxon>
    </lineage>
</organism>